<dbReference type="Proteomes" id="UP000280792">
    <property type="component" value="Unassembled WGS sequence"/>
</dbReference>
<dbReference type="InterPro" id="IPR006597">
    <property type="entry name" value="Sel1-like"/>
</dbReference>
<gene>
    <name evidence="1" type="ORF">D0544_09510</name>
</gene>
<evidence type="ECO:0000313" key="2">
    <source>
        <dbReference type="Proteomes" id="UP000280792"/>
    </source>
</evidence>
<proteinExistence type="predicted"/>
<dbReference type="EMBL" id="QWEZ01000001">
    <property type="protein sequence ID" value="RRJ85278.1"/>
    <property type="molecule type" value="Genomic_DNA"/>
</dbReference>
<organism evidence="1 2">
    <name type="scientific">Aestuariirhabdus litorea</name>
    <dbReference type="NCBI Taxonomy" id="2528527"/>
    <lineage>
        <taxon>Bacteria</taxon>
        <taxon>Pseudomonadati</taxon>
        <taxon>Pseudomonadota</taxon>
        <taxon>Gammaproteobacteria</taxon>
        <taxon>Oceanospirillales</taxon>
        <taxon>Aestuariirhabdaceae</taxon>
        <taxon>Aestuariirhabdus</taxon>
    </lineage>
</organism>
<comment type="caution">
    <text evidence="1">The sequence shown here is derived from an EMBL/GenBank/DDBJ whole genome shotgun (WGS) entry which is preliminary data.</text>
</comment>
<evidence type="ECO:0000313" key="1">
    <source>
        <dbReference type="EMBL" id="RRJ85278.1"/>
    </source>
</evidence>
<dbReference type="AlphaFoldDB" id="A0A3P3VTI7"/>
<protein>
    <submittedName>
        <fullName evidence="1">Sel1 repeat family protein</fullName>
    </submittedName>
</protein>
<dbReference type="SMART" id="SM00671">
    <property type="entry name" value="SEL1"/>
    <property type="match status" value="1"/>
</dbReference>
<dbReference type="RefSeq" id="WP_125015703.1">
    <property type="nucleotide sequence ID" value="NZ_QWEZ01000001.1"/>
</dbReference>
<dbReference type="InterPro" id="IPR011990">
    <property type="entry name" value="TPR-like_helical_dom_sf"/>
</dbReference>
<reference evidence="1 2" key="2">
    <citation type="submission" date="2018-12" db="EMBL/GenBank/DDBJ databases">
        <title>Simiduia agarivorans gen. nov., sp. nov., a marine, agarolytic bacterium isolated from shallow coastal water from Keelung, Taiwan.</title>
        <authorList>
            <person name="Shieh W.Y."/>
        </authorList>
    </citation>
    <scope>NUCLEOTIDE SEQUENCE [LARGE SCALE GENOMIC DNA]</scope>
    <source>
        <strain evidence="1 2">GTF-13</strain>
    </source>
</reference>
<dbReference type="Gene3D" id="1.25.40.10">
    <property type="entry name" value="Tetratricopeptide repeat domain"/>
    <property type="match status" value="1"/>
</dbReference>
<accession>A0A3P3VTI7</accession>
<dbReference type="SUPFAM" id="SSF81901">
    <property type="entry name" value="HCP-like"/>
    <property type="match status" value="1"/>
</dbReference>
<keyword evidence="2" id="KW-1185">Reference proteome</keyword>
<reference evidence="1 2" key="1">
    <citation type="submission" date="2018-08" db="EMBL/GenBank/DDBJ databases">
        <authorList>
            <person name="Khan S.A."/>
        </authorList>
    </citation>
    <scope>NUCLEOTIDE SEQUENCE [LARGE SCALE GENOMIC DNA]</scope>
    <source>
        <strain evidence="1 2">GTF-13</strain>
    </source>
</reference>
<name>A0A3P3VTI7_9GAMM</name>
<sequence>MRKACRQLIAGVSVSLAVLVAPLAIAEENLALGYYLPMAEQGSPYAQLTIGELYMLGEEIPKDDIEAYAWLKTALAQGVEEAEPLLKELDKQLAGEALQEAQLRASQYIEAYSLP</sequence>